<evidence type="ECO:0000313" key="1">
    <source>
        <dbReference type="EMBL" id="KAG0574622.1"/>
    </source>
</evidence>
<evidence type="ECO:0000313" key="2">
    <source>
        <dbReference type="Proteomes" id="UP000822688"/>
    </source>
</evidence>
<dbReference type="AlphaFoldDB" id="A0A8T0HUA0"/>
<gene>
    <name evidence="1" type="ORF">KC19_VG277200</name>
</gene>
<organism evidence="1 2">
    <name type="scientific">Ceratodon purpureus</name>
    <name type="common">Fire moss</name>
    <name type="synonym">Dicranum purpureum</name>
    <dbReference type="NCBI Taxonomy" id="3225"/>
    <lineage>
        <taxon>Eukaryota</taxon>
        <taxon>Viridiplantae</taxon>
        <taxon>Streptophyta</taxon>
        <taxon>Embryophyta</taxon>
        <taxon>Bryophyta</taxon>
        <taxon>Bryophytina</taxon>
        <taxon>Bryopsida</taxon>
        <taxon>Dicranidae</taxon>
        <taxon>Pseudoditrichales</taxon>
        <taxon>Ditrichaceae</taxon>
        <taxon>Ceratodon</taxon>
    </lineage>
</organism>
<dbReference type="Proteomes" id="UP000822688">
    <property type="component" value="Chromosome V"/>
</dbReference>
<reference evidence="1" key="1">
    <citation type="submission" date="2020-06" db="EMBL/GenBank/DDBJ databases">
        <title>WGS assembly of Ceratodon purpureus strain R40.</title>
        <authorList>
            <person name="Carey S.B."/>
            <person name="Jenkins J."/>
            <person name="Shu S."/>
            <person name="Lovell J.T."/>
            <person name="Sreedasyam A."/>
            <person name="Maumus F."/>
            <person name="Tiley G.P."/>
            <person name="Fernandez-Pozo N."/>
            <person name="Barry K."/>
            <person name="Chen C."/>
            <person name="Wang M."/>
            <person name="Lipzen A."/>
            <person name="Daum C."/>
            <person name="Saski C.A."/>
            <person name="Payton A.C."/>
            <person name="Mcbreen J.C."/>
            <person name="Conrad R.E."/>
            <person name="Kollar L.M."/>
            <person name="Olsson S."/>
            <person name="Huttunen S."/>
            <person name="Landis J.B."/>
            <person name="Wickett N.J."/>
            <person name="Johnson M.G."/>
            <person name="Rensing S.A."/>
            <person name="Grimwood J."/>
            <person name="Schmutz J."/>
            <person name="Mcdaniel S.F."/>
        </authorList>
    </citation>
    <scope>NUCLEOTIDE SEQUENCE</scope>
    <source>
        <strain evidence="1">R40</strain>
    </source>
</reference>
<name>A0A8T0HUA0_CERPU</name>
<accession>A0A8T0HUA0</accession>
<sequence length="59" mass="6550">MRRKRVVPITAGMGVNAYWIAYFTSTHDGPGHTILNIQAAKKSVDVTYQPQEDGCSQLK</sequence>
<comment type="caution">
    <text evidence="1">The sequence shown here is derived from an EMBL/GenBank/DDBJ whole genome shotgun (WGS) entry which is preliminary data.</text>
</comment>
<proteinExistence type="predicted"/>
<keyword evidence="2" id="KW-1185">Reference proteome</keyword>
<dbReference type="EMBL" id="CM026426">
    <property type="protein sequence ID" value="KAG0574622.1"/>
    <property type="molecule type" value="Genomic_DNA"/>
</dbReference>
<protein>
    <submittedName>
        <fullName evidence="1">Uncharacterized protein</fullName>
    </submittedName>
</protein>